<gene>
    <name evidence="3" type="ORF">HCBG_07397</name>
</gene>
<evidence type="ECO:0000256" key="2">
    <source>
        <dbReference type="SAM" id="SignalP"/>
    </source>
</evidence>
<dbReference type="STRING" id="447093.C0NW67"/>
<evidence type="ECO:0000313" key="4">
    <source>
        <dbReference type="Proteomes" id="UP000001631"/>
    </source>
</evidence>
<feature type="region of interest" description="Disordered" evidence="1">
    <location>
        <begin position="65"/>
        <end position="92"/>
    </location>
</feature>
<reference evidence="3" key="1">
    <citation type="submission" date="2009-02" db="EMBL/GenBank/DDBJ databases">
        <title>The Genome Sequence of Ajellomyces capsulatus strain G186AR.</title>
        <authorList>
            <consortium name="The Broad Institute Genome Sequencing Platform"/>
            <person name="Champion M."/>
            <person name="Cuomo C."/>
            <person name="Ma L.-J."/>
            <person name="Henn M.R."/>
            <person name="Sil A."/>
            <person name="Goldman B."/>
            <person name="Young S.K."/>
            <person name="Kodira C.D."/>
            <person name="Zeng Q."/>
            <person name="Koehrsen M."/>
            <person name="Alvarado L."/>
            <person name="Berlin A."/>
            <person name="Borenstein D."/>
            <person name="Chen Z."/>
            <person name="Engels R."/>
            <person name="Freedman E."/>
            <person name="Gellesch M."/>
            <person name="Goldberg J."/>
            <person name="Griggs A."/>
            <person name="Gujja S."/>
            <person name="Heiman D."/>
            <person name="Hepburn T."/>
            <person name="Howarth C."/>
            <person name="Jen D."/>
            <person name="Larson L."/>
            <person name="Lewis B."/>
            <person name="Mehta T."/>
            <person name="Park D."/>
            <person name="Pearson M."/>
            <person name="Roberts A."/>
            <person name="Saif S."/>
            <person name="Shea T."/>
            <person name="Shenoy N."/>
            <person name="Sisk P."/>
            <person name="Stolte C."/>
            <person name="Sykes S."/>
            <person name="Walk T."/>
            <person name="White J."/>
            <person name="Yandava C."/>
            <person name="Klein B."/>
            <person name="McEwen J.G."/>
            <person name="Puccia R."/>
            <person name="Goldman G.H."/>
            <person name="Felipe M.S."/>
            <person name="Nino-Vega G."/>
            <person name="San-Blas G."/>
            <person name="Taylor J."/>
            <person name="Mendoza L."/>
            <person name="Galagan J."/>
            <person name="Nusbaum C."/>
            <person name="Birren B."/>
        </authorList>
    </citation>
    <scope>NUCLEOTIDE SEQUENCE</scope>
    <source>
        <strain evidence="3">G186AR</strain>
    </source>
</reference>
<feature type="compositionally biased region" description="Low complexity" evidence="1">
    <location>
        <begin position="122"/>
        <end position="135"/>
    </location>
</feature>
<dbReference type="EMBL" id="GG663374">
    <property type="protein sequence ID" value="EEH04172.1"/>
    <property type="molecule type" value="Genomic_DNA"/>
</dbReference>
<evidence type="ECO:0000256" key="1">
    <source>
        <dbReference type="SAM" id="MobiDB-lite"/>
    </source>
</evidence>
<name>C0NW67_AJECG</name>
<protein>
    <submittedName>
        <fullName evidence="3">Uncharacterized protein</fullName>
    </submittedName>
</protein>
<feature type="chain" id="PRO_5002901210" evidence="2">
    <location>
        <begin position="22"/>
        <end position="168"/>
    </location>
</feature>
<dbReference type="AlphaFoldDB" id="C0NW67"/>
<sequence>MSVKTMVFLATMVFAIMAAAANLPREAAEKAVVDVARGLGNQGFLGKIVARQNIVTVTATADSCAPVDPATSSSEVPEIQSTTTPLPLPSSSSMAVSSAVVSSVDPIATSSVAASSTFSASRVTPSASTPVSSETPSPPAETNFATRNGGLDEAIIVGVAAFAALAAL</sequence>
<proteinExistence type="predicted"/>
<evidence type="ECO:0000313" key="3">
    <source>
        <dbReference type="EMBL" id="EEH04172.1"/>
    </source>
</evidence>
<feature type="region of interest" description="Disordered" evidence="1">
    <location>
        <begin position="122"/>
        <end position="141"/>
    </location>
</feature>
<dbReference type="RefSeq" id="XP_045284653.1">
    <property type="nucleotide sequence ID" value="XM_045434446.1"/>
</dbReference>
<feature type="compositionally biased region" description="Polar residues" evidence="1">
    <location>
        <begin position="70"/>
        <end position="85"/>
    </location>
</feature>
<dbReference type="Proteomes" id="UP000001631">
    <property type="component" value="Unassembled WGS sequence"/>
</dbReference>
<organism evidence="3 4">
    <name type="scientific">Ajellomyces capsulatus (strain G186AR / H82 / ATCC MYA-2454 / RMSCC 2432)</name>
    <name type="common">Darling's disease fungus</name>
    <name type="synonym">Histoplasma capsulatum</name>
    <dbReference type="NCBI Taxonomy" id="447093"/>
    <lineage>
        <taxon>Eukaryota</taxon>
        <taxon>Fungi</taxon>
        <taxon>Dikarya</taxon>
        <taxon>Ascomycota</taxon>
        <taxon>Pezizomycotina</taxon>
        <taxon>Eurotiomycetes</taxon>
        <taxon>Eurotiomycetidae</taxon>
        <taxon>Onygenales</taxon>
        <taxon>Ajellomycetaceae</taxon>
        <taxon>Histoplasma</taxon>
    </lineage>
</organism>
<keyword evidence="4" id="KW-1185">Reference proteome</keyword>
<dbReference type="GeneID" id="69040413"/>
<keyword evidence="2" id="KW-0732">Signal</keyword>
<dbReference type="InParanoid" id="C0NW67"/>
<dbReference type="HOGENOM" id="CLU_151390_0_0_1"/>
<accession>C0NW67</accession>
<feature type="signal peptide" evidence="2">
    <location>
        <begin position="1"/>
        <end position="21"/>
    </location>
</feature>